<dbReference type="Proteomes" id="UP000678393">
    <property type="component" value="Unassembled WGS sequence"/>
</dbReference>
<gene>
    <name evidence="3" type="ORF">CUNI_LOCUS10884</name>
</gene>
<keyword evidence="4" id="KW-1185">Reference proteome</keyword>
<dbReference type="OrthoDB" id="102442at2759"/>
<evidence type="ECO:0000259" key="2">
    <source>
        <dbReference type="PROSITE" id="PS51841"/>
    </source>
</evidence>
<sequence length="172" mass="19342">MNDPELHNPPTDFVWQEQEKWGTGPECSTILCRANGQAVAWTTAAHRHPEDAPEDVSRAKSFLDEAVKTQSVDLNISDDDDVIDQDLKSKMKPELVNLRRQKQQPALLSKARQHQGSSSAAFTNPQAKQLQPTHLRSYKYRGSSAQHHGNMAVKEDRRPPTIRGNGRLVNKL</sequence>
<feature type="compositionally biased region" description="Polar residues" evidence="1">
    <location>
        <begin position="114"/>
        <end position="134"/>
    </location>
</feature>
<reference evidence="3" key="1">
    <citation type="submission" date="2021-04" db="EMBL/GenBank/DDBJ databases">
        <authorList>
            <consortium name="Molecular Ecology Group"/>
        </authorList>
    </citation>
    <scope>NUCLEOTIDE SEQUENCE</scope>
</reference>
<organism evidence="3 4">
    <name type="scientific">Candidula unifasciata</name>
    <dbReference type="NCBI Taxonomy" id="100452"/>
    <lineage>
        <taxon>Eukaryota</taxon>
        <taxon>Metazoa</taxon>
        <taxon>Spiralia</taxon>
        <taxon>Lophotrochozoa</taxon>
        <taxon>Mollusca</taxon>
        <taxon>Gastropoda</taxon>
        <taxon>Heterobranchia</taxon>
        <taxon>Euthyneura</taxon>
        <taxon>Panpulmonata</taxon>
        <taxon>Eupulmonata</taxon>
        <taxon>Stylommatophora</taxon>
        <taxon>Helicina</taxon>
        <taxon>Helicoidea</taxon>
        <taxon>Geomitridae</taxon>
        <taxon>Candidula</taxon>
    </lineage>
</organism>
<accession>A0A8S3ZE24</accession>
<feature type="region of interest" description="Disordered" evidence="1">
    <location>
        <begin position="101"/>
        <end position="172"/>
    </location>
</feature>
<dbReference type="Gene3D" id="2.60.40.1260">
    <property type="entry name" value="Lamin Tail domain"/>
    <property type="match status" value="1"/>
</dbReference>
<dbReference type="InterPro" id="IPR036415">
    <property type="entry name" value="Lamin_tail_dom_sf"/>
</dbReference>
<dbReference type="PROSITE" id="PS51841">
    <property type="entry name" value="LTD"/>
    <property type="match status" value="1"/>
</dbReference>
<name>A0A8S3ZE24_9EUPU</name>
<dbReference type="AlphaFoldDB" id="A0A8S3ZE24"/>
<dbReference type="PANTHER" id="PTHR47012">
    <property type="entry name" value="LAMIN TAIL DOMAIN-CONTAINING PROTEIN 1"/>
    <property type="match status" value="1"/>
</dbReference>
<dbReference type="GO" id="GO:0005737">
    <property type="term" value="C:cytoplasm"/>
    <property type="evidence" value="ECO:0007669"/>
    <property type="project" value="TreeGrafter"/>
</dbReference>
<dbReference type="GO" id="GO:0005635">
    <property type="term" value="C:nuclear envelope"/>
    <property type="evidence" value="ECO:0007669"/>
    <property type="project" value="TreeGrafter"/>
</dbReference>
<dbReference type="SUPFAM" id="SSF74853">
    <property type="entry name" value="Lamin A/C globular tail domain"/>
    <property type="match status" value="1"/>
</dbReference>
<feature type="domain" description="LTD" evidence="2">
    <location>
        <begin position="1"/>
        <end position="46"/>
    </location>
</feature>
<evidence type="ECO:0000313" key="4">
    <source>
        <dbReference type="Proteomes" id="UP000678393"/>
    </source>
</evidence>
<dbReference type="EMBL" id="CAJHNH020002024">
    <property type="protein sequence ID" value="CAG5125326.1"/>
    <property type="molecule type" value="Genomic_DNA"/>
</dbReference>
<dbReference type="PANTHER" id="PTHR47012:SF3">
    <property type="entry name" value="LAMIN TAIL DOMAIN CONTAINING 1"/>
    <property type="match status" value="1"/>
</dbReference>
<evidence type="ECO:0000313" key="3">
    <source>
        <dbReference type="EMBL" id="CAG5125326.1"/>
    </source>
</evidence>
<dbReference type="InterPro" id="IPR001322">
    <property type="entry name" value="Lamin_tail_dom"/>
</dbReference>
<proteinExistence type="predicted"/>
<protein>
    <recommendedName>
        <fullName evidence="2">LTD domain-containing protein</fullName>
    </recommendedName>
</protein>
<dbReference type="InterPro" id="IPR042840">
    <property type="entry name" value="LMNTD1"/>
</dbReference>
<feature type="non-terminal residue" evidence="3">
    <location>
        <position position="172"/>
    </location>
</feature>
<comment type="caution">
    <text evidence="3">The sequence shown here is derived from an EMBL/GenBank/DDBJ whole genome shotgun (WGS) entry which is preliminary data.</text>
</comment>
<evidence type="ECO:0000256" key="1">
    <source>
        <dbReference type="SAM" id="MobiDB-lite"/>
    </source>
</evidence>